<evidence type="ECO:0000313" key="5">
    <source>
        <dbReference type="Proteomes" id="UP000515163"/>
    </source>
</evidence>
<keyword evidence="2" id="KW-0694">RNA-binding</keyword>
<protein>
    <submittedName>
        <fullName evidence="6">Uncharacterized protein LOC116302761</fullName>
    </submittedName>
</protein>
<reference evidence="6" key="1">
    <citation type="submission" date="2025-08" db="UniProtKB">
        <authorList>
            <consortium name="RefSeq"/>
        </authorList>
    </citation>
    <scope>IDENTIFICATION</scope>
    <source>
        <tissue evidence="6">Tentacle</tissue>
    </source>
</reference>
<name>A0A6P8IN74_ACTTE</name>
<evidence type="ECO:0000256" key="1">
    <source>
        <dbReference type="ARBA" id="ARBA00022737"/>
    </source>
</evidence>
<dbReference type="Proteomes" id="UP000515163">
    <property type="component" value="Unplaced"/>
</dbReference>
<dbReference type="Gene3D" id="1.10.10.10">
    <property type="entry name" value="Winged helix-like DNA-binding domain superfamily/Winged helix DNA-binding domain"/>
    <property type="match status" value="1"/>
</dbReference>
<dbReference type="PROSITE" id="PS50084">
    <property type="entry name" value="KH_TYPE_1"/>
    <property type="match status" value="1"/>
</dbReference>
<dbReference type="RefSeq" id="XP_031567990.1">
    <property type="nucleotide sequence ID" value="XM_031712130.1"/>
</dbReference>
<organism evidence="5 6">
    <name type="scientific">Actinia tenebrosa</name>
    <name type="common">Australian red waratah sea anemone</name>
    <dbReference type="NCBI Taxonomy" id="6105"/>
    <lineage>
        <taxon>Eukaryota</taxon>
        <taxon>Metazoa</taxon>
        <taxon>Cnidaria</taxon>
        <taxon>Anthozoa</taxon>
        <taxon>Hexacorallia</taxon>
        <taxon>Actiniaria</taxon>
        <taxon>Actiniidae</taxon>
        <taxon>Actinia</taxon>
    </lineage>
</organism>
<dbReference type="CDD" id="cd00105">
    <property type="entry name" value="KH-I"/>
    <property type="match status" value="1"/>
</dbReference>
<gene>
    <name evidence="6" type="primary">LOC116302761</name>
</gene>
<feature type="region of interest" description="Disordered" evidence="3">
    <location>
        <begin position="607"/>
        <end position="632"/>
    </location>
</feature>
<keyword evidence="5" id="KW-1185">Reference proteome</keyword>
<keyword evidence="1" id="KW-0677">Repeat</keyword>
<evidence type="ECO:0000256" key="2">
    <source>
        <dbReference type="PROSITE-ProRule" id="PRU00117"/>
    </source>
</evidence>
<dbReference type="PANTHER" id="PTHR47679">
    <property type="entry name" value="PROTEIN TORNADO 1"/>
    <property type="match status" value="1"/>
</dbReference>
<accession>A0A6P8IN74</accession>
<dbReference type="PANTHER" id="PTHR47679:SF2">
    <property type="entry name" value="C-TERMINAL OF ROC (COR) DOMAIN-CONTAINING PROTEIN"/>
    <property type="match status" value="1"/>
</dbReference>
<dbReference type="InterPro" id="IPR004088">
    <property type="entry name" value="KH_dom_type_1"/>
</dbReference>
<dbReference type="SUPFAM" id="SSF54791">
    <property type="entry name" value="Eukaryotic type KH-domain (KH-domain type I)"/>
    <property type="match status" value="1"/>
</dbReference>
<dbReference type="InterPro" id="IPR027417">
    <property type="entry name" value="P-loop_NTPase"/>
</dbReference>
<dbReference type="GeneID" id="116302761"/>
<proteinExistence type="predicted"/>
<dbReference type="KEGG" id="aten:116302761"/>
<feature type="domain" description="K Homology" evidence="4">
    <location>
        <begin position="14"/>
        <end position="80"/>
    </location>
</feature>
<dbReference type="Pfam" id="PF16095">
    <property type="entry name" value="COR-A"/>
    <property type="match status" value="1"/>
</dbReference>
<dbReference type="OrthoDB" id="5972881at2759"/>
<dbReference type="InParanoid" id="A0A6P8IN74"/>
<dbReference type="InterPro" id="IPR036612">
    <property type="entry name" value="KH_dom_type_1_sf"/>
</dbReference>
<evidence type="ECO:0000259" key="4">
    <source>
        <dbReference type="SMART" id="SM00322"/>
    </source>
</evidence>
<dbReference type="SUPFAM" id="SSF52540">
    <property type="entry name" value="P-loop containing nucleoside triphosphate hydrolases"/>
    <property type="match status" value="1"/>
</dbReference>
<dbReference type="Pfam" id="PF00013">
    <property type="entry name" value="KH_1"/>
    <property type="match status" value="1"/>
</dbReference>
<dbReference type="GO" id="GO:0003723">
    <property type="term" value="F:RNA binding"/>
    <property type="evidence" value="ECO:0007669"/>
    <property type="project" value="UniProtKB-UniRule"/>
</dbReference>
<dbReference type="InterPro" id="IPR004087">
    <property type="entry name" value="KH_dom"/>
</dbReference>
<evidence type="ECO:0000256" key="3">
    <source>
        <dbReference type="SAM" id="MobiDB-lite"/>
    </source>
</evidence>
<dbReference type="SMART" id="SM00322">
    <property type="entry name" value="KH"/>
    <property type="match status" value="1"/>
</dbReference>
<feature type="compositionally biased region" description="Basic and acidic residues" evidence="3">
    <location>
        <begin position="557"/>
        <end position="566"/>
    </location>
</feature>
<dbReference type="InterPro" id="IPR032171">
    <property type="entry name" value="COR-A"/>
</dbReference>
<evidence type="ECO:0000313" key="6">
    <source>
        <dbReference type="RefSeq" id="XP_031567990.1"/>
    </source>
</evidence>
<sequence>MAEALSEAAAMNAEEYITTVPVPDSNLVGFVIGRSGRTIHRLMKDTTTDIRYENQTNTFIIEGEAENRYAAKLKIKEIISNGLKTQTEDYKECRRFPFVHSNGSGFVLQPVDADYKVKLKDSFNKDQSSYSTDCASFSSQMIKVLESIHKESGQKEDVIHNIWSHFGHIYLSNVNHDEIATEFDAQELLSHVKWENTSNATKWRTKFVGGIVDELESHNLIGWMTNQTEKGIPFIRYEFVYFTPSCRVIRVKIFLAIDATTNAVTYRNIPKSEPLANVIKSSDTEPYFYLCGSTVKRAIVDVFQPAEELDFRFIIDSGSKFQEQVEDKEVDALFNFIRDNMKVKPNHGLELFQENPPTDFDLCYIRVSERRTYPFTSKDDEQFTVKLSYEHIENKPTSTSKTTVDIHLQHDEWDRMLEDGSWTPQKIVDKIPQFMRCASILARTLKVPDTTPGEILARGPKAQEAYDLALKSGEAKYCRIPVVLVGQSGAGKTSLLRSLRREDFNPEEDSTEGVRLHRSLSKAEADVWHEDDTFESSLVDYTARAVAENLSASFDDNPKLELRSTEEDVEEEPLRQAAFEEEDETVGSLVEENNKSLGVEEKTIENDSEIAVGDESVDKKTSTSSDPVLFQESRKDNPIPEEVSERATNILQHPEKLEIQDWVHLVTLDFAGQPVYNATHPVFLPKKAIYVLVNSLKNEMHAKATPMVKHGSSNRKVDDHCPMTNMDYLEFWLSFVASLWTTDREVTDDNVLELLQKGKKASNMTEQKSTTKKPKLPRRLPPVFLVCTHADIPCKGNDAVEMTREIFSYLKQDNDTPGGNHIVRGIYAINNTVSGKSEEKSIDDLRAAIYEVARSLPYVNEVVPISWLQFEKQLLDLATNENKKYISLDEAKAVAVQCQIAINTEDQFNTVLNYLHDLKVIIHFEDTNIVIIDVQWLMDMIVKIITVLPAEDWEDEYEEQWRRLENDGILEQALINHVWENETTASSLLMIMEKFSLLCRWKRSNDADIFLVPSMLMNSDAKSANELLSDQKTSRTLVVRFKSAHLPLGIFPRLLVVIAKTCNEKWPHSPRPKFFHNFCRFYDVGDVGDTGKSFDLVVTSDIKTISFSVINEQGIVGLPLKQLCRFIVEFLSKALATMRLNFPWMKNAEHEFCIRCPKCYPSTETCKCHNVSGCTRDACLHFITEDELRKKQPRCYRNATSKSTFFKEEIYCDWFDISRQDDRENVTNSNTANVVTETIQLLALDGLPSTSKGSEIVPYPVQSHEVSLPESTPLTIAQFKKLLEDLKPYKTSMKNAPPEMVKSCRDICQKLKGVHRKSSIEELRKHVPSGTTGPLEEENKSYEQLDAEKKQNLTRACGRAILKKLLWEFGKSNTSEYYEGQMNPVEVLLEEERKKQTLTFGQLYNVLVKCEAAALADEYL</sequence>
<dbReference type="InterPro" id="IPR036388">
    <property type="entry name" value="WH-like_DNA-bd_sf"/>
</dbReference>
<dbReference type="Gene3D" id="3.40.50.300">
    <property type="entry name" value="P-loop containing nucleotide triphosphate hydrolases"/>
    <property type="match status" value="2"/>
</dbReference>
<dbReference type="Gene3D" id="3.30.1370.10">
    <property type="entry name" value="K Homology domain, type 1"/>
    <property type="match status" value="1"/>
</dbReference>
<feature type="region of interest" description="Disordered" evidence="3">
    <location>
        <begin position="557"/>
        <end position="587"/>
    </location>
</feature>